<comment type="caution">
    <text evidence="2">The sequence shown here is derived from an EMBL/GenBank/DDBJ whole genome shotgun (WGS) entry which is preliminary data.</text>
</comment>
<evidence type="ECO:0000313" key="2">
    <source>
        <dbReference type="EMBL" id="KJL44998.1"/>
    </source>
</evidence>
<proteinExistence type="predicted"/>
<evidence type="ECO:0000256" key="1">
    <source>
        <dbReference type="SAM" id="MobiDB-lite"/>
    </source>
</evidence>
<evidence type="ECO:0000313" key="3">
    <source>
        <dbReference type="Proteomes" id="UP000034098"/>
    </source>
</evidence>
<feature type="region of interest" description="Disordered" evidence="1">
    <location>
        <begin position="100"/>
        <end position="171"/>
    </location>
</feature>
<keyword evidence="3" id="KW-1185">Reference proteome</keyword>
<dbReference type="PATRIC" id="fig|69370.6.peg.531"/>
<reference evidence="2 3" key="1">
    <citation type="submission" date="2015-02" db="EMBL/GenBank/DDBJ databases">
        <title>Draft genome sequences of ten Microbacterium spp. with emphasis on heavy metal contaminated environments.</title>
        <authorList>
            <person name="Corretto E."/>
        </authorList>
    </citation>
    <scope>NUCLEOTIDE SEQUENCE [LARGE SCALE GENOMIC DNA]</scope>
    <source>
        <strain evidence="2 3">DSM 8608</strain>
    </source>
</reference>
<feature type="compositionally biased region" description="Polar residues" evidence="1">
    <location>
        <begin position="100"/>
        <end position="118"/>
    </location>
</feature>
<dbReference type="AlphaFoldDB" id="A0A0M2HJI9"/>
<name>A0A0M2HJI9_MICTR</name>
<dbReference type="Proteomes" id="UP000034098">
    <property type="component" value="Unassembled WGS sequence"/>
</dbReference>
<gene>
    <name evidence="2" type="ORF">RS82_00508</name>
</gene>
<sequence length="171" mass="18039">MMARVDLAGKLSDARARVAAETPSAGPLAPMFAQLSRKDARIRDDQVTALTALADAVMRRRRFKAERITENTLIRVAIDLLLAHADQLRGSTEDELRYSLTSGLPKSGSPAPTESGTYGVTARELAVDQAPGVPDSRTHPPTPAPTQFGRPGVRDFGSPGLPALTGSAAPA</sequence>
<accession>A0A0M2HJI9</accession>
<dbReference type="EMBL" id="JYJA01000022">
    <property type="protein sequence ID" value="KJL44998.1"/>
    <property type="molecule type" value="Genomic_DNA"/>
</dbReference>
<protein>
    <submittedName>
        <fullName evidence="2">Uncharacterized protein</fullName>
    </submittedName>
</protein>
<organism evidence="2 3">
    <name type="scientific">Microbacterium trichothecenolyticum</name>
    <name type="common">Aureobacterium trichothecenolyticum</name>
    <dbReference type="NCBI Taxonomy" id="69370"/>
    <lineage>
        <taxon>Bacteria</taxon>
        <taxon>Bacillati</taxon>
        <taxon>Actinomycetota</taxon>
        <taxon>Actinomycetes</taxon>
        <taxon>Micrococcales</taxon>
        <taxon>Microbacteriaceae</taxon>
        <taxon>Microbacterium</taxon>
    </lineage>
</organism>